<gene>
    <name evidence="5" type="ORF">E6C55_15590</name>
</gene>
<dbReference type="PROSITE" id="PS00356">
    <property type="entry name" value="HTH_LACI_1"/>
    <property type="match status" value="1"/>
</dbReference>
<protein>
    <submittedName>
        <fullName evidence="5">LacI family transcriptional regulator</fullName>
    </submittedName>
</protein>
<sequence>MASIKEIAELANVSSSTVSIILNGKAKEFRISEATQAKVLKVVQELDYKPNISAKRLRTNGETVKPIIALFWTIDARTQLINRFLTSIQHSLSECGYKYELLIQPYVGSRICDETSLLTGTRFNGAIIANATFEDEAYLASADISVPTVLYLRDSDKYCSVNIDHYKAGKEVAKLFAARGHRKVGAVIPTVSSHAIHSRAKGFMDGCTEYGMELPEYRIVHNQYTEEGGYLASQSMANCPERPTAIFFLSDQMAIGGLYAFNEIGISIPDDIEVVGHDNEQASRFSIPSLTTMHLPVEDMAAACFRMIVDLMDHKLTPPYSRQFDYHLAVRQSCGSAARRD</sequence>
<dbReference type="SMART" id="SM00354">
    <property type="entry name" value="HTH_LACI"/>
    <property type="match status" value="1"/>
</dbReference>
<dbReference type="SUPFAM" id="SSF53822">
    <property type="entry name" value="Periplasmic binding protein-like I"/>
    <property type="match status" value="1"/>
</dbReference>
<evidence type="ECO:0000313" key="5">
    <source>
        <dbReference type="EMBL" id="THF77826.1"/>
    </source>
</evidence>
<organism evidence="5 6">
    <name type="scientific">Cohnella fermenti</name>
    <dbReference type="NCBI Taxonomy" id="2565925"/>
    <lineage>
        <taxon>Bacteria</taxon>
        <taxon>Bacillati</taxon>
        <taxon>Bacillota</taxon>
        <taxon>Bacilli</taxon>
        <taxon>Bacillales</taxon>
        <taxon>Paenibacillaceae</taxon>
        <taxon>Cohnella</taxon>
    </lineage>
</organism>
<dbReference type="InterPro" id="IPR046335">
    <property type="entry name" value="LacI/GalR-like_sensor"/>
</dbReference>
<dbReference type="Pfam" id="PF00356">
    <property type="entry name" value="LacI"/>
    <property type="match status" value="1"/>
</dbReference>
<dbReference type="InterPro" id="IPR028082">
    <property type="entry name" value="Peripla_BP_I"/>
</dbReference>
<dbReference type="OrthoDB" id="2029945at2"/>
<comment type="caution">
    <text evidence="5">The sequence shown here is derived from an EMBL/GenBank/DDBJ whole genome shotgun (WGS) entry which is preliminary data.</text>
</comment>
<keyword evidence="6" id="KW-1185">Reference proteome</keyword>
<dbReference type="PROSITE" id="PS50932">
    <property type="entry name" value="HTH_LACI_2"/>
    <property type="match status" value="1"/>
</dbReference>
<name>A0A4S4BS22_9BACL</name>
<dbReference type="InterPro" id="IPR010982">
    <property type="entry name" value="Lambda_DNA-bd_dom_sf"/>
</dbReference>
<keyword evidence="2" id="KW-0238">DNA-binding</keyword>
<reference evidence="5 6" key="1">
    <citation type="submission" date="2019-04" db="EMBL/GenBank/DDBJ databases">
        <title>Cohnella sp. nov. isolated from preserved vegetables.</title>
        <authorList>
            <person name="Lin S.-Y."/>
            <person name="Hung M.-H."/>
            <person name="Young C.-C."/>
        </authorList>
    </citation>
    <scope>NUCLEOTIDE SEQUENCE [LARGE SCALE GENOMIC DNA]</scope>
    <source>
        <strain evidence="5 6">CC-MHH1044</strain>
    </source>
</reference>
<dbReference type="CDD" id="cd01392">
    <property type="entry name" value="HTH_LacI"/>
    <property type="match status" value="1"/>
</dbReference>
<dbReference type="Pfam" id="PF13377">
    <property type="entry name" value="Peripla_BP_3"/>
    <property type="match status" value="1"/>
</dbReference>
<dbReference type="Gene3D" id="3.40.50.2300">
    <property type="match status" value="2"/>
</dbReference>
<dbReference type="Gene3D" id="1.10.260.40">
    <property type="entry name" value="lambda repressor-like DNA-binding domains"/>
    <property type="match status" value="1"/>
</dbReference>
<dbReference type="EMBL" id="SSOB01000018">
    <property type="protein sequence ID" value="THF77826.1"/>
    <property type="molecule type" value="Genomic_DNA"/>
</dbReference>
<dbReference type="PANTHER" id="PTHR30146">
    <property type="entry name" value="LACI-RELATED TRANSCRIPTIONAL REPRESSOR"/>
    <property type="match status" value="1"/>
</dbReference>
<dbReference type="PANTHER" id="PTHR30146:SF109">
    <property type="entry name" value="HTH-TYPE TRANSCRIPTIONAL REGULATOR GALS"/>
    <property type="match status" value="1"/>
</dbReference>
<evidence type="ECO:0000259" key="4">
    <source>
        <dbReference type="PROSITE" id="PS50932"/>
    </source>
</evidence>
<proteinExistence type="predicted"/>
<dbReference type="GO" id="GO:0000976">
    <property type="term" value="F:transcription cis-regulatory region binding"/>
    <property type="evidence" value="ECO:0007669"/>
    <property type="project" value="TreeGrafter"/>
</dbReference>
<dbReference type="SUPFAM" id="SSF47413">
    <property type="entry name" value="lambda repressor-like DNA-binding domains"/>
    <property type="match status" value="1"/>
</dbReference>
<evidence type="ECO:0000256" key="2">
    <source>
        <dbReference type="ARBA" id="ARBA00023125"/>
    </source>
</evidence>
<keyword evidence="1" id="KW-0805">Transcription regulation</keyword>
<accession>A0A4S4BS22</accession>
<dbReference type="Proteomes" id="UP000310636">
    <property type="component" value="Unassembled WGS sequence"/>
</dbReference>
<feature type="domain" description="HTH lacI-type" evidence="4">
    <location>
        <begin position="2"/>
        <end position="59"/>
    </location>
</feature>
<evidence type="ECO:0000256" key="3">
    <source>
        <dbReference type="ARBA" id="ARBA00023163"/>
    </source>
</evidence>
<dbReference type="GO" id="GO:0003700">
    <property type="term" value="F:DNA-binding transcription factor activity"/>
    <property type="evidence" value="ECO:0007669"/>
    <property type="project" value="TreeGrafter"/>
</dbReference>
<evidence type="ECO:0000313" key="6">
    <source>
        <dbReference type="Proteomes" id="UP000310636"/>
    </source>
</evidence>
<evidence type="ECO:0000256" key="1">
    <source>
        <dbReference type="ARBA" id="ARBA00023015"/>
    </source>
</evidence>
<keyword evidence="3" id="KW-0804">Transcription</keyword>
<dbReference type="AlphaFoldDB" id="A0A4S4BS22"/>
<dbReference type="InterPro" id="IPR000843">
    <property type="entry name" value="HTH_LacI"/>
</dbReference>